<dbReference type="GO" id="GO:0006412">
    <property type="term" value="P:translation"/>
    <property type="evidence" value="ECO:0007669"/>
    <property type="project" value="UniProtKB-UniRule"/>
</dbReference>
<evidence type="ECO:0000313" key="2">
    <source>
        <dbReference type="EMBL" id="PIQ75605.1"/>
    </source>
</evidence>
<comment type="subunit">
    <text evidence="1">Heterotrimer of A, B and C subunits.</text>
</comment>
<dbReference type="HAMAP" id="MF_00122">
    <property type="entry name" value="GatC"/>
    <property type="match status" value="1"/>
</dbReference>
<name>A0A2H0KWC6_9BACT</name>
<dbReference type="GO" id="GO:0005524">
    <property type="term" value="F:ATP binding"/>
    <property type="evidence" value="ECO:0007669"/>
    <property type="project" value="UniProtKB-KW"/>
</dbReference>
<keyword evidence="2" id="KW-0808">Transferase</keyword>
<keyword evidence="1" id="KW-0436">Ligase</keyword>
<reference evidence="2 3" key="1">
    <citation type="submission" date="2017-09" db="EMBL/GenBank/DDBJ databases">
        <title>Depth-based differentiation of microbial function through sediment-hosted aquifers and enrichment of novel symbionts in the deep terrestrial subsurface.</title>
        <authorList>
            <person name="Probst A.J."/>
            <person name="Ladd B."/>
            <person name="Jarett J.K."/>
            <person name="Geller-Mcgrath D.E."/>
            <person name="Sieber C.M."/>
            <person name="Emerson J.B."/>
            <person name="Anantharaman K."/>
            <person name="Thomas B.C."/>
            <person name="Malmstrom R."/>
            <person name="Stieglmeier M."/>
            <person name="Klingl A."/>
            <person name="Woyke T."/>
            <person name="Ryan C.M."/>
            <person name="Banfield J.F."/>
        </authorList>
    </citation>
    <scope>NUCLEOTIDE SEQUENCE [LARGE SCALE GENOMIC DNA]</scope>
    <source>
        <strain evidence="2">CG11_big_fil_rev_8_21_14_0_20_40_15</strain>
    </source>
</reference>
<comment type="function">
    <text evidence="1">Allows the formation of correctly charged Asn-tRNA(Asn) or Gln-tRNA(Gln) through the transamidation of misacylated Asp-tRNA(Asn) or Glu-tRNA(Gln) in organisms which lack either or both of asparaginyl-tRNA or glutaminyl-tRNA synthetases. The reaction takes place in the presence of glutamine and ATP through an activated phospho-Asp-tRNA(Asn) or phospho-Glu-tRNA(Gln).</text>
</comment>
<comment type="caution">
    <text evidence="2">The sequence shown here is derived from an EMBL/GenBank/DDBJ whole genome shotgun (WGS) entry which is preliminary data.</text>
</comment>
<dbReference type="InterPro" id="IPR036113">
    <property type="entry name" value="Asp/Glu-ADT_sf_sub_c"/>
</dbReference>
<dbReference type="InterPro" id="IPR003837">
    <property type="entry name" value="GatC"/>
</dbReference>
<gene>
    <name evidence="1" type="primary">gatC</name>
    <name evidence="2" type="ORF">COV84_00380</name>
</gene>
<dbReference type="GO" id="GO:0050566">
    <property type="term" value="F:asparaginyl-tRNA synthase (glutamine-hydrolyzing) activity"/>
    <property type="evidence" value="ECO:0007669"/>
    <property type="project" value="RHEA"/>
</dbReference>
<evidence type="ECO:0000313" key="3">
    <source>
        <dbReference type="Proteomes" id="UP000229317"/>
    </source>
</evidence>
<dbReference type="PANTHER" id="PTHR15004">
    <property type="entry name" value="GLUTAMYL-TRNA(GLN) AMIDOTRANSFERASE SUBUNIT C, MITOCHONDRIAL"/>
    <property type="match status" value="1"/>
</dbReference>
<dbReference type="GO" id="GO:0006450">
    <property type="term" value="P:regulation of translational fidelity"/>
    <property type="evidence" value="ECO:0007669"/>
    <property type="project" value="InterPro"/>
</dbReference>
<keyword evidence="1" id="KW-0648">Protein biosynthesis</keyword>
<dbReference type="GO" id="GO:0016740">
    <property type="term" value="F:transferase activity"/>
    <property type="evidence" value="ECO:0007669"/>
    <property type="project" value="UniProtKB-KW"/>
</dbReference>
<dbReference type="GO" id="GO:0050567">
    <property type="term" value="F:glutaminyl-tRNA synthase (glutamine-hydrolyzing) activity"/>
    <property type="evidence" value="ECO:0007669"/>
    <property type="project" value="UniProtKB-UniRule"/>
</dbReference>
<dbReference type="EC" id="6.3.5.-" evidence="1"/>
<keyword evidence="1" id="KW-0067">ATP-binding</keyword>
<proteinExistence type="inferred from homology"/>
<evidence type="ECO:0000256" key="1">
    <source>
        <dbReference type="HAMAP-Rule" id="MF_00122"/>
    </source>
</evidence>
<dbReference type="AlphaFoldDB" id="A0A2H0KWC6"/>
<dbReference type="PANTHER" id="PTHR15004:SF0">
    <property type="entry name" value="GLUTAMYL-TRNA(GLN) AMIDOTRANSFERASE SUBUNIT C, MITOCHONDRIAL"/>
    <property type="match status" value="1"/>
</dbReference>
<dbReference type="EMBL" id="PCVO01000004">
    <property type="protein sequence ID" value="PIQ75605.1"/>
    <property type="molecule type" value="Genomic_DNA"/>
</dbReference>
<sequence>MIDVKHIAKLARFGLTEKEEEKFKKELSAILDFVAKLNEIDTKNIEPTAQVTGTINVFGNDETNLICEDKQIKEDILKNAPAKEGRYFKVKRVLE</sequence>
<protein>
    <recommendedName>
        <fullName evidence="1">Aspartyl/glutamyl-tRNA(Asn/Gln) amidotransferase subunit C</fullName>
        <shortName evidence="1">Asp/Glu-ADT subunit C</shortName>
        <ecNumber evidence="1">6.3.5.-</ecNumber>
    </recommendedName>
</protein>
<accession>A0A2H0KWC6</accession>
<keyword evidence="1" id="KW-0547">Nucleotide-binding</keyword>
<comment type="catalytic activity">
    <reaction evidence="1">
        <text>L-aspartyl-tRNA(Asn) + L-glutamine + ATP + H2O = L-asparaginyl-tRNA(Asn) + L-glutamate + ADP + phosphate + 2 H(+)</text>
        <dbReference type="Rhea" id="RHEA:14513"/>
        <dbReference type="Rhea" id="RHEA-COMP:9674"/>
        <dbReference type="Rhea" id="RHEA-COMP:9677"/>
        <dbReference type="ChEBI" id="CHEBI:15377"/>
        <dbReference type="ChEBI" id="CHEBI:15378"/>
        <dbReference type="ChEBI" id="CHEBI:29985"/>
        <dbReference type="ChEBI" id="CHEBI:30616"/>
        <dbReference type="ChEBI" id="CHEBI:43474"/>
        <dbReference type="ChEBI" id="CHEBI:58359"/>
        <dbReference type="ChEBI" id="CHEBI:78515"/>
        <dbReference type="ChEBI" id="CHEBI:78516"/>
        <dbReference type="ChEBI" id="CHEBI:456216"/>
    </reaction>
</comment>
<dbReference type="NCBIfam" id="TIGR00135">
    <property type="entry name" value="gatC"/>
    <property type="match status" value="1"/>
</dbReference>
<dbReference type="GO" id="GO:0070681">
    <property type="term" value="P:glutaminyl-tRNAGln biosynthesis via transamidation"/>
    <property type="evidence" value="ECO:0007669"/>
    <property type="project" value="TreeGrafter"/>
</dbReference>
<comment type="catalytic activity">
    <reaction evidence="1">
        <text>L-glutamyl-tRNA(Gln) + L-glutamine + ATP + H2O = L-glutaminyl-tRNA(Gln) + L-glutamate + ADP + phosphate + H(+)</text>
        <dbReference type="Rhea" id="RHEA:17521"/>
        <dbReference type="Rhea" id="RHEA-COMP:9681"/>
        <dbReference type="Rhea" id="RHEA-COMP:9684"/>
        <dbReference type="ChEBI" id="CHEBI:15377"/>
        <dbReference type="ChEBI" id="CHEBI:15378"/>
        <dbReference type="ChEBI" id="CHEBI:29985"/>
        <dbReference type="ChEBI" id="CHEBI:30616"/>
        <dbReference type="ChEBI" id="CHEBI:43474"/>
        <dbReference type="ChEBI" id="CHEBI:58359"/>
        <dbReference type="ChEBI" id="CHEBI:78520"/>
        <dbReference type="ChEBI" id="CHEBI:78521"/>
        <dbReference type="ChEBI" id="CHEBI:456216"/>
    </reaction>
</comment>
<comment type="similarity">
    <text evidence="1">Belongs to the GatC family.</text>
</comment>
<dbReference type="Gene3D" id="1.10.20.60">
    <property type="entry name" value="Glu-tRNAGln amidotransferase C subunit, N-terminal domain"/>
    <property type="match status" value="1"/>
</dbReference>
<dbReference type="Proteomes" id="UP000229317">
    <property type="component" value="Unassembled WGS sequence"/>
</dbReference>
<organism evidence="2 3">
    <name type="scientific">Candidatus Portnoybacteria bacterium CG11_big_fil_rev_8_21_14_0_20_40_15</name>
    <dbReference type="NCBI Taxonomy" id="1974817"/>
    <lineage>
        <taxon>Bacteria</taxon>
        <taxon>Candidatus Portnoyibacteriota</taxon>
    </lineage>
</organism>
<dbReference type="SUPFAM" id="SSF141000">
    <property type="entry name" value="Glu-tRNAGln amidotransferase C subunit"/>
    <property type="match status" value="1"/>
</dbReference>
<dbReference type="Pfam" id="PF02686">
    <property type="entry name" value="GatC"/>
    <property type="match status" value="1"/>
</dbReference>